<gene>
    <name evidence="8" type="ORF">C5F44_06890</name>
</gene>
<dbReference type="AlphaFoldDB" id="A0A2T4JAZ8"/>
<keyword evidence="2 6" id="KW-0732">Signal</keyword>
<dbReference type="SUPFAM" id="SSF109998">
    <property type="entry name" value="Triger factor/SurA peptide-binding domain-like"/>
    <property type="match status" value="1"/>
</dbReference>
<evidence type="ECO:0000256" key="3">
    <source>
        <dbReference type="ARBA" id="ARBA00030642"/>
    </source>
</evidence>
<comment type="caution">
    <text evidence="8">The sequence shown here is derived from an EMBL/GenBank/DDBJ whole genome shotgun (WGS) entry which is preliminary data.</text>
</comment>
<dbReference type="InterPro" id="IPR000297">
    <property type="entry name" value="PPIase_PpiC"/>
</dbReference>
<name>A0A2T4JAZ8_FUSBL</name>
<dbReference type="Gene3D" id="1.10.4030.10">
    <property type="entry name" value="Porin chaperone SurA, peptide-binding domain"/>
    <property type="match status" value="1"/>
</dbReference>
<dbReference type="Gene3D" id="3.10.50.40">
    <property type="match status" value="1"/>
</dbReference>
<reference evidence="8 9" key="1">
    <citation type="submission" date="2018-03" db="EMBL/GenBank/DDBJ databases">
        <title>Rhodobacter blasticus.</title>
        <authorList>
            <person name="Meyer T.E."/>
            <person name="Miller S."/>
            <person name="Lodha T."/>
            <person name="Gandham S."/>
            <person name="Chintalapati S."/>
            <person name="Chintalapati V.R."/>
        </authorList>
    </citation>
    <scope>NUCLEOTIDE SEQUENCE [LARGE SCALE GENOMIC DNA]</scope>
    <source>
        <strain evidence="8 9">DSM 2131</strain>
    </source>
</reference>
<feature type="domain" description="PpiC" evidence="7">
    <location>
        <begin position="182"/>
        <end position="279"/>
    </location>
</feature>
<dbReference type="SUPFAM" id="SSF54534">
    <property type="entry name" value="FKBP-like"/>
    <property type="match status" value="1"/>
</dbReference>
<dbReference type="InterPro" id="IPR046357">
    <property type="entry name" value="PPIase_dom_sf"/>
</dbReference>
<dbReference type="PANTHER" id="PTHR47637">
    <property type="entry name" value="CHAPERONE SURA"/>
    <property type="match status" value="1"/>
</dbReference>
<dbReference type="Proteomes" id="UP000241362">
    <property type="component" value="Unassembled WGS sequence"/>
</dbReference>
<dbReference type="InterPro" id="IPR050280">
    <property type="entry name" value="OMP_Chaperone_SurA"/>
</dbReference>
<feature type="signal peptide" evidence="6">
    <location>
        <begin position="1"/>
        <end position="30"/>
    </location>
</feature>
<proteinExistence type="predicted"/>
<accession>A0A2T4JAZ8</accession>
<dbReference type="PANTHER" id="PTHR47637:SF1">
    <property type="entry name" value="CHAPERONE SURA"/>
    <property type="match status" value="1"/>
</dbReference>
<evidence type="ECO:0000256" key="4">
    <source>
        <dbReference type="ARBA" id="ARBA00031484"/>
    </source>
</evidence>
<protein>
    <recommendedName>
        <fullName evidence="1">Parvulin-like PPIase</fullName>
    </recommendedName>
    <alternativeName>
        <fullName evidence="3">Peptidyl-prolyl cis-trans isomerase plp</fullName>
    </alternativeName>
    <alternativeName>
        <fullName evidence="4">Rotamase plp</fullName>
    </alternativeName>
</protein>
<evidence type="ECO:0000256" key="6">
    <source>
        <dbReference type="SAM" id="SignalP"/>
    </source>
</evidence>
<keyword evidence="5" id="KW-0697">Rotamase</keyword>
<keyword evidence="9" id="KW-1185">Reference proteome</keyword>
<feature type="chain" id="PRO_5015679777" description="Parvulin-like PPIase" evidence="6">
    <location>
        <begin position="31"/>
        <end position="418"/>
    </location>
</feature>
<evidence type="ECO:0000259" key="7">
    <source>
        <dbReference type="PROSITE" id="PS50198"/>
    </source>
</evidence>
<dbReference type="Pfam" id="PF00639">
    <property type="entry name" value="Rotamase"/>
    <property type="match status" value="1"/>
</dbReference>
<evidence type="ECO:0000256" key="1">
    <source>
        <dbReference type="ARBA" id="ARBA00018370"/>
    </source>
</evidence>
<keyword evidence="5 8" id="KW-0413">Isomerase</keyword>
<dbReference type="InterPro" id="IPR027304">
    <property type="entry name" value="Trigger_fact/SurA_dom_sf"/>
</dbReference>
<sequence length="418" mass="44961">MQRKAARVKQTKRVAMAAALAGVMAGLGMGAPVGTGSTGAALARNLFAPRLYVNDQAISEYEIQQRVMFMKVLRAPGNLQEEAVKELISDRLRMSEAKRLGVKATAEEVTAGMTEFAGRANLTAEQLVAELQKVGIAPETFRDFVTAGVVWRKIVRDRFRGQVSVSEADIDKALEATARPRALRVLMSELVIPAEPGKEDAALALATRLSGEIKTEGAFAAAARSYSAAPTAANGGRLDWLSLSNLPPSIAGQILGLGPGDTSAPVEVPGAVVLFQLRDVARDTTAEPVKVSVEWAEYLIPDDAAEVARLKGTIRTCNELNREARGLPADRLTITKAPMSEVPKDVALELGKLDLGEMSSALTRSGYRRLIMLCGRQQVMDPEPTRDQVRDQVMNQKLSGLAEGYLAELRAAAFIREP</sequence>
<organism evidence="8 9">
    <name type="scientific">Fuscovulum blasticum DSM 2131</name>
    <dbReference type="NCBI Taxonomy" id="1188250"/>
    <lineage>
        <taxon>Bacteria</taxon>
        <taxon>Pseudomonadati</taxon>
        <taxon>Pseudomonadota</taxon>
        <taxon>Alphaproteobacteria</taxon>
        <taxon>Rhodobacterales</taxon>
        <taxon>Paracoccaceae</taxon>
        <taxon>Pseudogemmobacter</taxon>
    </lineage>
</organism>
<dbReference type="GO" id="GO:0003755">
    <property type="term" value="F:peptidyl-prolyl cis-trans isomerase activity"/>
    <property type="evidence" value="ECO:0007669"/>
    <property type="project" value="UniProtKB-KW"/>
</dbReference>
<evidence type="ECO:0000313" key="8">
    <source>
        <dbReference type="EMBL" id="PTE15008.1"/>
    </source>
</evidence>
<dbReference type="RefSeq" id="WP_107672783.1">
    <property type="nucleotide sequence ID" value="NZ_PZKE01000005.1"/>
</dbReference>
<dbReference type="PROSITE" id="PS50198">
    <property type="entry name" value="PPIC_PPIASE_2"/>
    <property type="match status" value="1"/>
</dbReference>
<dbReference type="EMBL" id="PZKE01000005">
    <property type="protein sequence ID" value="PTE15008.1"/>
    <property type="molecule type" value="Genomic_DNA"/>
</dbReference>
<evidence type="ECO:0000256" key="5">
    <source>
        <dbReference type="PROSITE-ProRule" id="PRU00278"/>
    </source>
</evidence>
<evidence type="ECO:0000313" key="9">
    <source>
        <dbReference type="Proteomes" id="UP000241362"/>
    </source>
</evidence>
<evidence type="ECO:0000256" key="2">
    <source>
        <dbReference type="ARBA" id="ARBA00022729"/>
    </source>
</evidence>